<feature type="transmembrane region" description="Helical" evidence="9">
    <location>
        <begin position="189"/>
        <end position="211"/>
    </location>
</feature>
<evidence type="ECO:0000256" key="3">
    <source>
        <dbReference type="ARBA" id="ARBA00023180"/>
    </source>
</evidence>
<keyword evidence="11" id="KW-1185">Reference proteome</keyword>
<evidence type="ECO:0000256" key="1">
    <source>
        <dbReference type="ARBA" id="ARBA00005641"/>
    </source>
</evidence>
<dbReference type="GO" id="GO:0071555">
    <property type="term" value="P:cell wall organization"/>
    <property type="evidence" value="ECO:0007669"/>
    <property type="project" value="UniProtKB-KW"/>
</dbReference>
<dbReference type="GO" id="GO:0005576">
    <property type="term" value="C:extracellular region"/>
    <property type="evidence" value="ECO:0007669"/>
    <property type="project" value="TreeGrafter"/>
</dbReference>
<comment type="caution">
    <text evidence="10">The sequence shown here is derived from an EMBL/GenBank/DDBJ whole genome shotgun (WGS) entry which is preliminary data.</text>
</comment>
<reference evidence="10" key="1">
    <citation type="submission" date="2020-04" db="EMBL/GenBank/DDBJ databases">
        <title>Analysis of mating type loci in Filobasidium floriforme.</title>
        <authorList>
            <person name="Nowrousian M."/>
        </authorList>
    </citation>
    <scope>NUCLEOTIDE SEQUENCE</scope>
    <source>
        <strain evidence="10">CBS 6242</strain>
    </source>
</reference>
<evidence type="ECO:0000313" key="11">
    <source>
        <dbReference type="Proteomes" id="UP000812966"/>
    </source>
</evidence>
<comment type="catalytic activity">
    <reaction evidence="6">
        <text>Successive hydrolysis of beta-D-glucose units from the non-reducing ends of (1-&gt;3)-beta-D-glucans, releasing alpha-glucose.</text>
        <dbReference type="EC" id="3.2.1.58"/>
    </reaction>
</comment>
<protein>
    <recommendedName>
        <fullName evidence="7">glucan 1,3-beta-glucosidase</fullName>
        <ecNumber evidence="7">3.2.1.58</ecNumber>
    </recommendedName>
</protein>
<evidence type="ECO:0000256" key="2">
    <source>
        <dbReference type="ARBA" id="ARBA00022801"/>
    </source>
</evidence>
<dbReference type="InterPro" id="IPR017853">
    <property type="entry name" value="GH"/>
</dbReference>
<dbReference type="SUPFAM" id="SSF51445">
    <property type="entry name" value="(Trans)glycosidases"/>
    <property type="match status" value="1"/>
</dbReference>
<organism evidence="10 11">
    <name type="scientific">Filobasidium floriforme</name>
    <dbReference type="NCBI Taxonomy" id="5210"/>
    <lineage>
        <taxon>Eukaryota</taxon>
        <taxon>Fungi</taxon>
        <taxon>Dikarya</taxon>
        <taxon>Basidiomycota</taxon>
        <taxon>Agaricomycotina</taxon>
        <taxon>Tremellomycetes</taxon>
        <taxon>Filobasidiales</taxon>
        <taxon>Filobasidiaceae</taxon>
        <taxon>Filobasidium</taxon>
    </lineage>
</organism>
<keyword evidence="5" id="KW-0961">Cell wall biogenesis/degradation</keyword>
<dbReference type="GO" id="GO:0009986">
    <property type="term" value="C:cell surface"/>
    <property type="evidence" value="ECO:0007669"/>
    <property type="project" value="TreeGrafter"/>
</dbReference>
<dbReference type="Proteomes" id="UP000812966">
    <property type="component" value="Unassembled WGS sequence"/>
</dbReference>
<gene>
    <name evidence="10" type="ORF">FFLO_01508</name>
</gene>
<accession>A0A8K0JPW1</accession>
<keyword evidence="3" id="KW-0325">Glycoprotein</keyword>
<dbReference type="PANTHER" id="PTHR31297">
    <property type="entry name" value="GLUCAN ENDO-1,6-BETA-GLUCOSIDASE B"/>
    <property type="match status" value="1"/>
</dbReference>
<evidence type="ECO:0000256" key="9">
    <source>
        <dbReference type="SAM" id="Phobius"/>
    </source>
</evidence>
<evidence type="ECO:0000256" key="4">
    <source>
        <dbReference type="ARBA" id="ARBA00023295"/>
    </source>
</evidence>
<dbReference type="AlphaFoldDB" id="A0A8K0JPW1"/>
<dbReference type="GO" id="GO:0009251">
    <property type="term" value="P:glucan catabolic process"/>
    <property type="evidence" value="ECO:0007669"/>
    <property type="project" value="TreeGrafter"/>
</dbReference>
<keyword evidence="9" id="KW-1133">Transmembrane helix</keyword>
<feature type="compositionally biased region" description="Polar residues" evidence="8">
    <location>
        <begin position="43"/>
        <end position="54"/>
    </location>
</feature>
<dbReference type="InterPro" id="IPR050386">
    <property type="entry name" value="Glycosyl_hydrolase_5"/>
</dbReference>
<sequence length="856" mass="92585">MPSPNPNAQAPEPDYVELPTRDTSGLESPALGGPETPRMDSPGFNSNTFSSPSAQDPLYRPPFSPPAGMGAPRDSFMAPAPSFMSMGRNSRHDSYTSFDSGKGFAAGEIDKRGSYASGLTAEDQRRTSVLGASPLAAGAGLAAGASAADANDSVPNLGWRTDPQGEEALAEKPRWMGGAGAAGGKKKKWWIIGIVAGVVVIGLGVGLGVGLNNKLNKSDTHVPIVEVIGGSTTTRMVPTSTSSSAAAEPTPTGPIRGGNGSLVKLTNGTEITYVNRHGGTWAYDPTNPLLNDAQPNNWTRPLNQTWDWDQIIHGVNVGGWFVTEPFIVPGLYEDFPTGPAGKSVDEYTLTRNMGDKVEEAMTRHYETFITEVDFMNMAAAGLTWVRIPIGFWALETQPGEPFLQGVAWKYIVQALGWCRKYGLRVNLDLHAAAGSQNGWNHSGHLGVANWMKGTMGLANLQRSLDTIQALLEFIMQPEWKDVVPMFGILNEPRVADVSHGNLGSFYLHMHERFRNLTGVGEGNGPILSVFEGFEGADKWYGFAQGGDGTGPDRMMLDVHQYTVFQMPQDTRPVMEIANKGCEWWYDSTRNTTNRFGLYNTGEWSLAWNDCGQWVNEVDGGTRWEGTHKDNPDGIVYGSCEEWMRPEQWNSTVIAALKNTYLAGVDALQSNFFWTWNIGSTSRYENPAPFWSYKLGLQMGWIPDDPREAEGHCQRVANKVPQVTFTGYQPFMTGGVGAGEVPASASVEYPWPLTSMEPSFVATDMSRLYQYTRTGPPLSPPSLAPSYSALPSNVSSAMAPTTTYAAVPAFATVSGCSYPPIYSAHDLSLPATSACGAGQPSAEAYYKRAVITPAPRA</sequence>
<dbReference type="EMBL" id="JABELV010000021">
    <property type="protein sequence ID" value="KAG7563076.1"/>
    <property type="molecule type" value="Genomic_DNA"/>
</dbReference>
<evidence type="ECO:0000256" key="8">
    <source>
        <dbReference type="SAM" id="MobiDB-lite"/>
    </source>
</evidence>
<evidence type="ECO:0000256" key="6">
    <source>
        <dbReference type="ARBA" id="ARBA00036824"/>
    </source>
</evidence>
<feature type="region of interest" description="Disordered" evidence="8">
    <location>
        <begin position="235"/>
        <end position="261"/>
    </location>
</feature>
<keyword evidence="4" id="KW-0326">Glycosidase</keyword>
<dbReference type="GO" id="GO:0004338">
    <property type="term" value="F:glucan exo-1,3-beta-glucosidase activity"/>
    <property type="evidence" value="ECO:0007669"/>
    <property type="project" value="UniProtKB-EC"/>
</dbReference>
<comment type="similarity">
    <text evidence="1">Belongs to the glycosyl hydrolase 5 (cellulase A) family.</text>
</comment>
<dbReference type="PANTHER" id="PTHR31297:SF34">
    <property type="entry name" value="GLUCAN 1,3-BETA-GLUCOSIDASE 2"/>
    <property type="match status" value="1"/>
</dbReference>
<feature type="region of interest" description="Disordered" evidence="8">
    <location>
        <begin position="1"/>
        <end position="84"/>
    </location>
</feature>
<keyword evidence="9" id="KW-0472">Membrane</keyword>
<proteinExistence type="inferred from homology"/>
<evidence type="ECO:0000256" key="5">
    <source>
        <dbReference type="ARBA" id="ARBA00023316"/>
    </source>
</evidence>
<dbReference type="OrthoDB" id="62120at2759"/>
<dbReference type="Gene3D" id="3.20.20.80">
    <property type="entry name" value="Glycosidases"/>
    <property type="match status" value="1"/>
</dbReference>
<keyword evidence="2" id="KW-0378">Hydrolase</keyword>
<name>A0A8K0JPW1_9TREE</name>
<evidence type="ECO:0000256" key="7">
    <source>
        <dbReference type="ARBA" id="ARBA00038929"/>
    </source>
</evidence>
<dbReference type="EC" id="3.2.1.58" evidence="7"/>
<feature type="compositionally biased region" description="Low complexity" evidence="8">
    <location>
        <begin position="238"/>
        <end position="254"/>
    </location>
</feature>
<evidence type="ECO:0000313" key="10">
    <source>
        <dbReference type="EMBL" id="KAG7563076.1"/>
    </source>
</evidence>
<keyword evidence="9" id="KW-0812">Transmembrane</keyword>